<dbReference type="Gene3D" id="1.25.40.10">
    <property type="entry name" value="Tetratricopeptide repeat domain"/>
    <property type="match status" value="1"/>
</dbReference>
<dbReference type="Pfam" id="PF14559">
    <property type="entry name" value="TPR_19"/>
    <property type="match status" value="1"/>
</dbReference>
<dbReference type="SUPFAM" id="SSF48452">
    <property type="entry name" value="TPR-like"/>
    <property type="match status" value="1"/>
</dbReference>
<reference evidence="2 3" key="1">
    <citation type="submission" date="2020-04" db="EMBL/GenBank/DDBJ databases">
        <authorList>
            <person name="De Canck E."/>
        </authorList>
    </citation>
    <scope>NUCLEOTIDE SEQUENCE [LARGE SCALE GENOMIC DNA]</scope>
    <source>
        <strain evidence="2 3">LMG 26841</strain>
    </source>
</reference>
<dbReference type="InterPro" id="IPR019734">
    <property type="entry name" value="TPR_rpt"/>
</dbReference>
<evidence type="ECO:0000313" key="3">
    <source>
        <dbReference type="Proteomes" id="UP000494272"/>
    </source>
</evidence>
<proteinExistence type="predicted"/>
<dbReference type="AlphaFoldDB" id="A0A6S7BUP4"/>
<organism evidence="2 3">
    <name type="scientific">Achromobacter dolens</name>
    <dbReference type="NCBI Taxonomy" id="1287738"/>
    <lineage>
        <taxon>Bacteria</taxon>
        <taxon>Pseudomonadati</taxon>
        <taxon>Pseudomonadota</taxon>
        <taxon>Betaproteobacteria</taxon>
        <taxon>Burkholderiales</taxon>
        <taxon>Alcaligenaceae</taxon>
        <taxon>Achromobacter</taxon>
    </lineage>
</organism>
<sequence length="294" mass="31343">MAGGMESARRAWRWTLAAAAVAGAGTLAGCQSNNAETAWQLIQQQQQEQALARQREDEAENRRKPAEPEMMLSMIAESQRQERYFASLAYIEAFQQKFGNDQRIAVLRAEALRQTGQTASSEQAYRALIGTAQAADGWHGLGLIAGSRGQFEQAADDFARAAKLAPMDPRILGDLGYARLRAGDPAGARVPLGQAAELAPESGKVLANLALLLLVEGEPVRAQNVMDRAKLGDEARSQVLRLAAEIRSQTAAPSGVAPAAGADTSATRVSRGEGIVMPVMSPLMDRLGNGPIVR</sequence>
<dbReference type="InterPro" id="IPR011990">
    <property type="entry name" value="TPR-like_helical_dom_sf"/>
</dbReference>
<dbReference type="PIRSF" id="PIRSF029658">
    <property type="entry name" value="UCP029658_TPR"/>
    <property type="match status" value="1"/>
</dbReference>
<evidence type="ECO:0000313" key="2">
    <source>
        <dbReference type="EMBL" id="CAB3819134.1"/>
    </source>
</evidence>
<feature type="repeat" description="TPR" evidence="1">
    <location>
        <begin position="135"/>
        <end position="168"/>
    </location>
</feature>
<dbReference type="SMART" id="SM00028">
    <property type="entry name" value="TPR"/>
    <property type="match status" value="2"/>
</dbReference>
<dbReference type="Proteomes" id="UP000494272">
    <property type="component" value="Unassembled WGS sequence"/>
</dbReference>
<dbReference type="EMBL" id="CADIKW010000001">
    <property type="protein sequence ID" value="CAB3819134.1"/>
    <property type="molecule type" value="Genomic_DNA"/>
</dbReference>
<dbReference type="InterPro" id="IPR016931">
    <property type="entry name" value="UCP029658_TPR"/>
</dbReference>
<evidence type="ECO:0000256" key="1">
    <source>
        <dbReference type="PROSITE-ProRule" id="PRU00339"/>
    </source>
</evidence>
<keyword evidence="1" id="KW-0802">TPR repeat</keyword>
<gene>
    <name evidence="2" type="ORF">LMG26841_00365</name>
</gene>
<accession>A0A6S7BUP4</accession>
<keyword evidence="3" id="KW-1185">Reference proteome</keyword>
<protein>
    <submittedName>
        <fullName evidence="2">Uncharacterized protein</fullName>
    </submittedName>
</protein>
<name>A0A6S7BUP4_9BURK</name>
<dbReference type="PROSITE" id="PS50005">
    <property type="entry name" value="TPR"/>
    <property type="match status" value="1"/>
</dbReference>